<organism evidence="1 2">
    <name type="scientific">Mangrovimonas yunxiaonensis</name>
    <dbReference type="NCBI Taxonomy" id="1197477"/>
    <lineage>
        <taxon>Bacteria</taxon>
        <taxon>Pseudomonadati</taxon>
        <taxon>Bacteroidota</taxon>
        <taxon>Flavobacteriia</taxon>
        <taxon>Flavobacteriales</taxon>
        <taxon>Flavobacteriaceae</taxon>
        <taxon>Mangrovimonas</taxon>
    </lineage>
</organism>
<reference evidence="2" key="2">
    <citation type="submission" date="2014-07" db="EMBL/GenBank/DDBJ databases">
        <title>Genome sequence of Mangrovimonas yunxiaonensis.</title>
        <authorList>
            <person name="Li Y."/>
            <person name="Zheng T."/>
        </authorList>
    </citation>
    <scope>NUCLEOTIDE SEQUENCE [LARGE SCALE GENOMIC DNA]</scope>
    <source>
        <strain evidence="2">LY01</strain>
    </source>
</reference>
<gene>
    <name evidence="1" type="ORF">IA57_06860</name>
</gene>
<protein>
    <submittedName>
        <fullName evidence="1">Uncharacterized protein</fullName>
    </submittedName>
</protein>
<dbReference type="STRING" id="1197477.IA57_06860"/>
<dbReference type="Proteomes" id="UP000028521">
    <property type="component" value="Unassembled WGS sequence"/>
</dbReference>
<evidence type="ECO:0000313" key="1">
    <source>
        <dbReference type="EMBL" id="KFB01543.1"/>
    </source>
</evidence>
<sequence>MLSTPFLFSQKAGESAQGMTSVTTSRGSGDARSFIVSSINNHGYYHNSFKWKLKASFEGSYLGIVPYNPQNNKVKEETMYCDFSNLYTSGNVDVRSNNLAFINIYVASSRNINKKKWKKEKLVIRVDNPEIAKSLLDAFQDLNRSLR</sequence>
<dbReference type="EMBL" id="JPFK01000005">
    <property type="protein sequence ID" value="KFB01543.1"/>
    <property type="molecule type" value="Genomic_DNA"/>
</dbReference>
<dbReference type="AlphaFoldDB" id="A0A084TLF7"/>
<name>A0A084TLF7_9FLAO</name>
<accession>A0A084TLF7</accession>
<comment type="caution">
    <text evidence="1">The sequence shown here is derived from an EMBL/GenBank/DDBJ whole genome shotgun (WGS) entry which is preliminary data.</text>
</comment>
<keyword evidence="2" id="KW-1185">Reference proteome</keyword>
<reference evidence="1 2" key="1">
    <citation type="journal article" date="2014" name="Genome Announc.">
        <title>Draft Genome Sequence of the Algicidal Bacterium Mangrovimonas yunxiaonensis Strain LY01.</title>
        <authorList>
            <person name="Li Y."/>
            <person name="Zhu H."/>
            <person name="Li C."/>
            <person name="Zhang H."/>
            <person name="Chen Z."/>
            <person name="Zheng W."/>
            <person name="Xu H."/>
            <person name="Zheng T."/>
        </authorList>
    </citation>
    <scope>NUCLEOTIDE SEQUENCE [LARGE SCALE GENOMIC DNA]</scope>
    <source>
        <strain evidence="1 2">LY01</strain>
    </source>
</reference>
<proteinExistence type="predicted"/>
<evidence type="ECO:0000313" key="2">
    <source>
        <dbReference type="Proteomes" id="UP000028521"/>
    </source>
</evidence>